<dbReference type="AlphaFoldDB" id="A0A918K258"/>
<name>A0A918K258_9ACTN</name>
<reference evidence="1" key="2">
    <citation type="submission" date="2020-09" db="EMBL/GenBank/DDBJ databases">
        <authorList>
            <person name="Sun Q."/>
            <person name="Ohkuma M."/>
        </authorList>
    </citation>
    <scope>NUCLEOTIDE SEQUENCE</scope>
    <source>
        <strain evidence="1">JCM 4956</strain>
    </source>
</reference>
<evidence type="ECO:0000313" key="2">
    <source>
        <dbReference type="Proteomes" id="UP000645555"/>
    </source>
</evidence>
<evidence type="ECO:0000313" key="1">
    <source>
        <dbReference type="EMBL" id="GGX43101.1"/>
    </source>
</evidence>
<comment type="caution">
    <text evidence="1">The sequence shown here is derived from an EMBL/GenBank/DDBJ whole genome shotgun (WGS) entry which is preliminary data.</text>
</comment>
<keyword evidence="2" id="KW-1185">Reference proteome</keyword>
<organism evidence="1 2">
    <name type="scientific">Streptomyces fructofermentans</name>
    <dbReference type="NCBI Taxonomy" id="152141"/>
    <lineage>
        <taxon>Bacteria</taxon>
        <taxon>Bacillati</taxon>
        <taxon>Actinomycetota</taxon>
        <taxon>Actinomycetes</taxon>
        <taxon>Kitasatosporales</taxon>
        <taxon>Streptomycetaceae</taxon>
        <taxon>Streptomyces</taxon>
    </lineage>
</organism>
<proteinExistence type="predicted"/>
<sequence length="72" mass="7283">MDATKESAPIIEIGPAGRVASVNLGAESPCVRINASTSDGKSVTLRCIALLLTAARAWFPPRGAGATGCAGW</sequence>
<gene>
    <name evidence="1" type="ORF">GCM10010515_07390</name>
</gene>
<protein>
    <submittedName>
        <fullName evidence="1">Uncharacterized protein</fullName>
    </submittedName>
</protein>
<accession>A0A918K258</accession>
<reference evidence="1" key="1">
    <citation type="journal article" date="2014" name="Int. J. Syst. Evol. Microbiol.">
        <title>Complete genome sequence of Corynebacterium casei LMG S-19264T (=DSM 44701T), isolated from a smear-ripened cheese.</title>
        <authorList>
            <consortium name="US DOE Joint Genome Institute (JGI-PGF)"/>
            <person name="Walter F."/>
            <person name="Albersmeier A."/>
            <person name="Kalinowski J."/>
            <person name="Ruckert C."/>
        </authorList>
    </citation>
    <scope>NUCLEOTIDE SEQUENCE</scope>
    <source>
        <strain evidence="1">JCM 4956</strain>
    </source>
</reference>
<dbReference type="EMBL" id="BMWD01000002">
    <property type="protein sequence ID" value="GGX43101.1"/>
    <property type="molecule type" value="Genomic_DNA"/>
</dbReference>
<dbReference type="Proteomes" id="UP000645555">
    <property type="component" value="Unassembled WGS sequence"/>
</dbReference>